<accession>A0AB39TTL5</accession>
<name>A0AB39TTL5_9ACTN</name>
<dbReference type="Pfam" id="PF00155">
    <property type="entry name" value="Aminotran_1_2"/>
    <property type="match status" value="1"/>
</dbReference>
<evidence type="ECO:0000313" key="6">
    <source>
        <dbReference type="EMBL" id="XDQ82479.1"/>
    </source>
</evidence>
<dbReference type="Gene3D" id="3.90.550.10">
    <property type="entry name" value="Spore Coat Polysaccharide Biosynthesis Protein SpsA, Chain A"/>
    <property type="match status" value="1"/>
</dbReference>
<dbReference type="GO" id="GO:0030170">
    <property type="term" value="F:pyridoxal phosphate binding"/>
    <property type="evidence" value="ECO:0007669"/>
    <property type="project" value="InterPro"/>
</dbReference>
<keyword evidence="3 6" id="KW-0032">Aminotransferase</keyword>
<comment type="cofactor">
    <cofactor evidence="1 3">
        <name>pyridoxal 5'-phosphate</name>
        <dbReference type="ChEBI" id="CHEBI:597326"/>
    </cofactor>
</comment>
<dbReference type="PROSITE" id="PS00105">
    <property type="entry name" value="AA_TRANSFER_CLASS_1"/>
    <property type="match status" value="1"/>
</dbReference>
<dbReference type="InterPro" id="IPR015421">
    <property type="entry name" value="PyrdxlP-dep_Trfase_major"/>
</dbReference>
<dbReference type="InterPro" id="IPR004838">
    <property type="entry name" value="NHTrfase_class1_PyrdxlP-BS"/>
</dbReference>
<dbReference type="InterPro" id="IPR015422">
    <property type="entry name" value="PyrdxlP-dep_Trfase_small"/>
</dbReference>
<evidence type="ECO:0000256" key="1">
    <source>
        <dbReference type="ARBA" id="ARBA00001933"/>
    </source>
</evidence>
<dbReference type="InterPro" id="IPR025877">
    <property type="entry name" value="MobA-like_NTP_Trfase"/>
</dbReference>
<organism evidence="6">
    <name type="scientific">Streptomyces sp. Y1</name>
    <dbReference type="NCBI Taxonomy" id="3238634"/>
    <lineage>
        <taxon>Bacteria</taxon>
        <taxon>Bacillati</taxon>
        <taxon>Actinomycetota</taxon>
        <taxon>Actinomycetes</taxon>
        <taxon>Kitasatosporales</taxon>
        <taxon>Streptomycetaceae</taxon>
        <taxon>Streptomyces</taxon>
    </lineage>
</organism>
<feature type="domain" description="Aminotransferase class I/classII large" evidence="4">
    <location>
        <begin position="324"/>
        <end position="606"/>
    </location>
</feature>
<dbReference type="EMBL" id="CP163445">
    <property type="protein sequence ID" value="XDQ82479.1"/>
    <property type="molecule type" value="Genomic_DNA"/>
</dbReference>
<dbReference type="GO" id="GO:0016779">
    <property type="term" value="F:nucleotidyltransferase activity"/>
    <property type="evidence" value="ECO:0007669"/>
    <property type="project" value="UniProtKB-ARBA"/>
</dbReference>
<dbReference type="InterPro" id="IPR015424">
    <property type="entry name" value="PyrdxlP-dep_Trfase"/>
</dbReference>
<dbReference type="CDD" id="cd00609">
    <property type="entry name" value="AAT_like"/>
    <property type="match status" value="1"/>
</dbReference>
<proteinExistence type="inferred from homology"/>
<dbReference type="SUPFAM" id="SSF53448">
    <property type="entry name" value="Nucleotide-diphospho-sugar transferases"/>
    <property type="match status" value="1"/>
</dbReference>
<dbReference type="PANTHER" id="PTHR42885:SF1">
    <property type="entry name" value="THREONINE-PHOSPHATE DECARBOXYLASE"/>
    <property type="match status" value="1"/>
</dbReference>
<dbReference type="Gene3D" id="3.40.640.10">
    <property type="entry name" value="Type I PLP-dependent aspartate aminotransferase-like (Major domain)"/>
    <property type="match status" value="1"/>
</dbReference>
<evidence type="ECO:0000256" key="3">
    <source>
        <dbReference type="RuleBase" id="RU000481"/>
    </source>
</evidence>
<comment type="similarity">
    <text evidence="3">Belongs to the class-I pyridoxal-phosphate-dependent aminotransferase family.</text>
</comment>
<dbReference type="Gene3D" id="3.90.1150.10">
    <property type="entry name" value="Aspartate Aminotransferase, domain 1"/>
    <property type="match status" value="1"/>
</dbReference>
<dbReference type="InterPro" id="IPR004839">
    <property type="entry name" value="Aminotransferase_I/II_large"/>
</dbReference>
<dbReference type="SUPFAM" id="SSF53383">
    <property type="entry name" value="PLP-dependent transferases"/>
    <property type="match status" value="1"/>
</dbReference>
<feature type="domain" description="MobA-like NTP transferase" evidence="5">
    <location>
        <begin position="17"/>
        <end position="146"/>
    </location>
</feature>
<dbReference type="RefSeq" id="WP_369184844.1">
    <property type="nucleotide sequence ID" value="NZ_CP163445.1"/>
</dbReference>
<dbReference type="GO" id="GO:0008483">
    <property type="term" value="F:transaminase activity"/>
    <property type="evidence" value="ECO:0007669"/>
    <property type="project" value="UniProtKB-KW"/>
</dbReference>
<gene>
    <name evidence="6" type="ORF">AB2U05_30300</name>
</gene>
<evidence type="ECO:0000259" key="4">
    <source>
        <dbReference type="Pfam" id="PF00155"/>
    </source>
</evidence>
<dbReference type="CDD" id="cd02523">
    <property type="entry name" value="PC_cytidylyltransferase"/>
    <property type="match status" value="1"/>
</dbReference>
<protein>
    <recommendedName>
        <fullName evidence="3">Aminotransferase</fullName>
        <ecNumber evidence="3">2.6.1.-</ecNumber>
    </recommendedName>
</protein>
<sequence>MNENRTFATPDAVPVRAVVLAAGLGSRLGEPSSRRPKPLTPVAGRPILAHTLGHLAGVGVQEVVLVVGHLREAVRELAGGEYAGMKIHYVVNPDPSTTNNLRSVRLAREFLDQDVFLLEGDVVFEPAVLERLAAAPEASAVAASRPLRPLAGTVVRADADGVLTDYVDDRRQAGAFDHPGALKTANLYLLREAFLRERFLPALEELDRRLAGQGYYDYAVSDGLAAGGHAWRVADISDLAWYEVDDPGDQRQADFRFSPPREQQRILESLHGGYWRYGVTDHALLYNVHFPPAEMMEILRSDFDAVLRNYPSAHAPLTELAATIAARRPEEVVLANGSSEIIKILARLRGNWTVPVPGFNEYENVVGAERVHRYQLDAPDFRLPVEDYAAFVRRSGVDTAVVVSPNNPTSVGVPLADLRRLADLVGPDVLLVIDESFVDFAPAPIASIGPFLDRHRNVLLLKSISKVYGVGGIRLGYAATADTELARTLRAELPIWDINGFAEEFLRVLPHFRRAFADSCRQMRQNTLALAEGLAALPGIRVVPPDANFVFVELTGGIRAPELAHELFRRFRILTKECSGKSMPDGDAYLRVSSRSRAENEAVVAAVAEIVGGPRGAATTEGAGRADG</sequence>
<dbReference type="AlphaFoldDB" id="A0AB39TTL5"/>
<dbReference type="EC" id="2.6.1.-" evidence="3"/>
<keyword evidence="3" id="KW-0808">Transferase</keyword>
<reference evidence="6" key="1">
    <citation type="submission" date="2024-07" db="EMBL/GenBank/DDBJ databases">
        <authorList>
            <person name="Yu S.T."/>
        </authorList>
    </citation>
    <scope>NUCLEOTIDE SEQUENCE</scope>
    <source>
        <strain evidence="6">Y1</strain>
    </source>
</reference>
<evidence type="ECO:0000259" key="5">
    <source>
        <dbReference type="Pfam" id="PF12804"/>
    </source>
</evidence>
<dbReference type="InterPro" id="IPR029044">
    <property type="entry name" value="Nucleotide-diphossugar_trans"/>
</dbReference>
<evidence type="ECO:0000256" key="2">
    <source>
        <dbReference type="ARBA" id="ARBA00022898"/>
    </source>
</evidence>
<keyword evidence="2" id="KW-0663">Pyridoxal phosphate</keyword>
<dbReference type="PANTHER" id="PTHR42885">
    <property type="entry name" value="HISTIDINOL-PHOSPHATE AMINOTRANSFERASE-RELATED"/>
    <property type="match status" value="1"/>
</dbReference>
<dbReference type="Pfam" id="PF12804">
    <property type="entry name" value="NTP_transf_3"/>
    <property type="match status" value="1"/>
</dbReference>